<evidence type="ECO:0000313" key="6">
    <source>
        <dbReference type="EMBL" id="NYG58963.1"/>
    </source>
</evidence>
<dbReference type="Proteomes" id="UP000540656">
    <property type="component" value="Unassembled WGS sequence"/>
</dbReference>
<dbReference type="PANTHER" id="PTHR43248">
    <property type="entry name" value="2-SUCCINYL-6-HYDROXY-2,4-CYCLOHEXADIENE-1-CARBOXYLATE SYNTHASE"/>
    <property type="match status" value="1"/>
</dbReference>
<dbReference type="EMBL" id="JACCAA010000001">
    <property type="protein sequence ID" value="NYG58963.1"/>
    <property type="molecule type" value="Genomic_DNA"/>
</dbReference>
<gene>
    <name evidence="6" type="ORF">BJ980_001886</name>
</gene>
<evidence type="ECO:0000259" key="5">
    <source>
        <dbReference type="Pfam" id="PF08386"/>
    </source>
</evidence>
<dbReference type="PANTHER" id="PTHR43248:SF29">
    <property type="entry name" value="TRIPEPTIDYL AMINOPEPTIDASE"/>
    <property type="match status" value="1"/>
</dbReference>
<feature type="region of interest" description="Disordered" evidence="4">
    <location>
        <begin position="32"/>
        <end position="56"/>
    </location>
</feature>
<dbReference type="InterPro" id="IPR051601">
    <property type="entry name" value="Serine_prot/Carboxylest_S33"/>
</dbReference>
<dbReference type="Gene3D" id="3.40.50.1820">
    <property type="entry name" value="alpha/beta hydrolase"/>
    <property type="match status" value="1"/>
</dbReference>
<evidence type="ECO:0000313" key="7">
    <source>
        <dbReference type="Proteomes" id="UP000540656"/>
    </source>
</evidence>
<evidence type="ECO:0000256" key="2">
    <source>
        <dbReference type="ARBA" id="ARBA00022729"/>
    </source>
</evidence>
<dbReference type="InterPro" id="IPR029058">
    <property type="entry name" value="AB_hydrolase_fold"/>
</dbReference>
<dbReference type="InterPro" id="IPR013595">
    <property type="entry name" value="Pept_S33_TAP-like_C"/>
</dbReference>
<proteinExistence type="inferred from homology"/>
<comment type="similarity">
    <text evidence="1">Belongs to the peptidase S33 family.</text>
</comment>
<keyword evidence="7" id="KW-1185">Reference proteome</keyword>
<keyword evidence="2" id="KW-0732">Signal</keyword>
<protein>
    <submittedName>
        <fullName evidence="6">Pimeloyl-ACP methyl ester carboxylesterase</fullName>
    </submittedName>
</protein>
<dbReference type="SUPFAM" id="SSF53474">
    <property type="entry name" value="alpha/beta-Hydrolases"/>
    <property type="match status" value="1"/>
</dbReference>
<evidence type="ECO:0000256" key="3">
    <source>
        <dbReference type="ARBA" id="ARBA00022801"/>
    </source>
</evidence>
<feature type="domain" description="Peptidase S33 tripeptidyl aminopeptidase-like C-terminal" evidence="5">
    <location>
        <begin position="416"/>
        <end position="515"/>
    </location>
</feature>
<sequence>MKRVVAIVAILALVLLGLGGAVLAITSGGSTDSRGQVGDAAGSGADTEQGDQTAPDPALQEFYDQRIDWESCKSKFQCGTLAVPLDYADPTGKTIELNLLMRPADDQGSKVGPLVVNPGGPGQGGTSLAEQADLSFGEPLLESFDVVGFDPRGTGESAPVDCLSDTELDTFVAADPTPDTADERKSLASDVSAFGAGCATKSPEVSAHISTVEVARDMDVLRGAMRRDKLDYFGYSYGTKLGATYADLFPETSGRLVLDGAVDLSLDYAESNLEQAGGFETALTAYVEDCVEKGDCYLGKTAAEGQKTIQSFLTGLDRKPITVGARQLTEGTAFYGIALPLYSKDYWILLDDALEKALAGDGTKLLQLADYYSSRGANGYEDNSMEAIWAINCLDDPSSTPLSKIPGRIKTYQQVSPTFGEFFAWGEHSCAGLKVDPPEQRAPITGAGADPLLVVGTSRDPATPYAGAESMAEQLESAILVRRDGDGHTAYNSGDDCIDETIESYLVDGEVPDEDFVDCGA</sequence>
<name>A0A7Y9UNW0_9ACTN</name>
<dbReference type="AlphaFoldDB" id="A0A7Y9UNW0"/>
<keyword evidence="3" id="KW-0378">Hydrolase</keyword>
<reference evidence="6 7" key="1">
    <citation type="submission" date="2020-07" db="EMBL/GenBank/DDBJ databases">
        <title>Sequencing the genomes of 1000 actinobacteria strains.</title>
        <authorList>
            <person name="Klenk H.-P."/>
        </authorList>
    </citation>
    <scope>NUCLEOTIDE SEQUENCE [LARGE SCALE GENOMIC DNA]</scope>
    <source>
        <strain evidence="6 7">DSM 23819</strain>
    </source>
</reference>
<dbReference type="Pfam" id="PF08386">
    <property type="entry name" value="Abhydrolase_4"/>
    <property type="match status" value="1"/>
</dbReference>
<accession>A0A7Y9UNW0</accession>
<dbReference type="GO" id="GO:0016787">
    <property type="term" value="F:hydrolase activity"/>
    <property type="evidence" value="ECO:0007669"/>
    <property type="project" value="UniProtKB-KW"/>
</dbReference>
<evidence type="ECO:0000256" key="1">
    <source>
        <dbReference type="ARBA" id="ARBA00010088"/>
    </source>
</evidence>
<organism evidence="6 7">
    <name type="scientific">Nocardioides daedukensis</name>
    <dbReference type="NCBI Taxonomy" id="634462"/>
    <lineage>
        <taxon>Bacteria</taxon>
        <taxon>Bacillati</taxon>
        <taxon>Actinomycetota</taxon>
        <taxon>Actinomycetes</taxon>
        <taxon>Propionibacteriales</taxon>
        <taxon>Nocardioidaceae</taxon>
        <taxon>Nocardioides</taxon>
    </lineage>
</organism>
<comment type="caution">
    <text evidence="6">The sequence shown here is derived from an EMBL/GenBank/DDBJ whole genome shotgun (WGS) entry which is preliminary data.</text>
</comment>
<dbReference type="RefSeq" id="WP_179502068.1">
    <property type="nucleotide sequence ID" value="NZ_JACCAA010000001.1"/>
</dbReference>
<evidence type="ECO:0000256" key="4">
    <source>
        <dbReference type="SAM" id="MobiDB-lite"/>
    </source>
</evidence>